<name>C5S574_9PAST</name>
<dbReference type="AlphaFoldDB" id="C5S574"/>
<proteinExistence type="predicted"/>
<evidence type="ECO:0000313" key="2">
    <source>
        <dbReference type="Proteomes" id="UP000005532"/>
    </source>
</evidence>
<evidence type="ECO:0000313" key="1">
    <source>
        <dbReference type="EMBL" id="EER45945.1"/>
    </source>
</evidence>
<accession>C5S574</accession>
<dbReference type="EMBL" id="ACQL01000172">
    <property type="protein sequence ID" value="EER45945.1"/>
    <property type="molecule type" value="Genomic_DNA"/>
</dbReference>
<reference evidence="1 2" key="1">
    <citation type="journal article" date="2010" name="Vet. Microbiol.">
        <title>Production of haemolysins by strains of the Actinobacillus minor/porcitonsillarum complex.</title>
        <authorList>
            <person name="Arya G."/>
            <person name="Niven D.F."/>
        </authorList>
    </citation>
    <scope>NUCLEOTIDE SEQUENCE [LARGE SCALE GENOMIC DNA]</scope>
    <source>
        <strain evidence="1 2">NM305</strain>
    </source>
</reference>
<organism evidence="1 2">
    <name type="scientific">Actinobacillus minor NM305</name>
    <dbReference type="NCBI Taxonomy" id="637911"/>
    <lineage>
        <taxon>Bacteria</taxon>
        <taxon>Pseudomonadati</taxon>
        <taxon>Pseudomonadota</taxon>
        <taxon>Gammaproteobacteria</taxon>
        <taxon>Pasteurellales</taxon>
        <taxon>Pasteurellaceae</taxon>
        <taxon>Actinobacillus</taxon>
    </lineage>
</organism>
<gene>
    <name evidence="1" type="ORF">AM305_03840</name>
</gene>
<sequence length="31" mass="3618">MRGLLLDEPLERSSLLMQKMDAEGENIRQLM</sequence>
<comment type="caution">
    <text evidence="1">The sequence shown here is derived from an EMBL/GenBank/DDBJ whole genome shotgun (WGS) entry which is preliminary data.</text>
</comment>
<protein>
    <submittedName>
        <fullName evidence="1">Uncharacterized protein</fullName>
    </submittedName>
</protein>
<dbReference type="Proteomes" id="UP000005532">
    <property type="component" value="Unassembled WGS sequence"/>
</dbReference>